<dbReference type="InterPro" id="IPR010372">
    <property type="entry name" value="DNA_pol3_delta_N"/>
</dbReference>
<evidence type="ECO:0000259" key="9">
    <source>
        <dbReference type="Pfam" id="PF06144"/>
    </source>
</evidence>
<dbReference type="GO" id="GO:0006261">
    <property type="term" value="P:DNA-templated DNA replication"/>
    <property type="evidence" value="ECO:0007669"/>
    <property type="project" value="TreeGrafter"/>
</dbReference>
<dbReference type="AlphaFoldDB" id="A0A9D1KXZ8"/>
<dbReference type="Proteomes" id="UP000824124">
    <property type="component" value="Unassembled WGS sequence"/>
</dbReference>
<dbReference type="EC" id="2.7.7.7" evidence="1"/>
<accession>A0A9D1KXZ8</accession>
<keyword evidence="3 11" id="KW-0808">Transferase</keyword>
<dbReference type="InterPro" id="IPR005790">
    <property type="entry name" value="DNA_polIII_delta"/>
</dbReference>
<dbReference type="InterPro" id="IPR048466">
    <property type="entry name" value="DNA_pol3_delta-like_C"/>
</dbReference>
<dbReference type="PANTHER" id="PTHR34388">
    <property type="entry name" value="DNA POLYMERASE III SUBUNIT DELTA"/>
    <property type="match status" value="1"/>
</dbReference>
<dbReference type="InterPro" id="IPR008921">
    <property type="entry name" value="DNA_pol3_clamp-load_cplx_C"/>
</dbReference>
<dbReference type="PANTHER" id="PTHR34388:SF1">
    <property type="entry name" value="DNA POLYMERASE III SUBUNIT DELTA"/>
    <property type="match status" value="1"/>
</dbReference>
<reference evidence="11" key="2">
    <citation type="journal article" date="2021" name="PeerJ">
        <title>Extensive microbial diversity within the chicken gut microbiome revealed by metagenomics and culture.</title>
        <authorList>
            <person name="Gilroy R."/>
            <person name="Ravi A."/>
            <person name="Getino M."/>
            <person name="Pursley I."/>
            <person name="Horton D.L."/>
            <person name="Alikhan N.F."/>
            <person name="Baker D."/>
            <person name="Gharbi K."/>
            <person name="Hall N."/>
            <person name="Watson M."/>
            <person name="Adriaenssens E.M."/>
            <person name="Foster-Nyarko E."/>
            <person name="Jarju S."/>
            <person name="Secka A."/>
            <person name="Antonio M."/>
            <person name="Oren A."/>
            <person name="Chaudhuri R.R."/>
            <person name="La Ragione R."/>
            <person name="Hildebrand F."/>
            <person name="Pallen M.J."/>
        </authorList>
    </citation>
    <scope>NUCLEOTIDE SEQUENCE</scope>
    <source>
        <strain evidence="11">2830</strain>
    </source>
</reference>
<evidence type="ECO:0000313" key="12">
    <source>
        <dbReference type="Proteomes" id="UP000824124"/>
    </source>
</evidence>
<dbReference type="EMBL" id="DVMH01000026">
    <property type="protein sequence ID" value="HIU10592.1"/>
    <property type="molecule type" value="Genomic_DNA"/>
</dbReference>
<keyword evidence="6" id="KW-0239">DNA-directed DNA polymerase</keyword>
<comment type="catalytic activity">
    <reaction evidence="8">
        <text>DNA(n) + a 2'-deoxyribonucleoside 5'-triphosphate = DNA(n+1) + diphosphate</text>
        <dbReference type="Rhea" id="RHEA:22508"/>
        <dbReference type="Rhea" id="RHEA-COMP:17339"/>
        <dbReference type="Rhea" id="RHEA-COMP:17340"/>
        <dbReference type="ChEBI" id="CHEBI:33019"/>
        <dbReference type="ChEBI" id="CHEBI:61560"/>
        <dbReference type="ChEBI" id="CHEBI:173112"/>
        <dbReference type="EC" id="2.7.7.7"/>
    </reaction>
</comment>
<dbReference type="SUPFAM" id="SSF48019">
    <property type="entry name" value="post-AAA+ oligomerization domain-like"/>
    <property type="match status" value="1"/>
</dbReference>
<organism evidence="11 12">
    <name type="scientific">Candidatus Avidehalobacter gallistercoris</name>
    <dbReference type="NCBI Taxonomy" id="2840694"/>
    <lineage>
        <taxon>Bacteria</taxon>
        <taxon>Bacillati</taxon>
        <taxon>Bacillota</taxon>
        <taxon>Clostridia</taxon>
        <taxon>Eubacteriales</taxon>
        <taxon>Peptococcaceae</taxon>
        <taxon>Peptococcaceae incertae sedis</taxon>
        <taxon>Candidatus Avidehalobacter</taxon>
    </lineage>
</organism>
<dbReference type="NCBIfam" id="TIGR01128">
    <property type="entry name" value="holA"/>
    <property type="match status" value="1"/>
</dbReference>
<dbReference type="GO" id="GO:0009360">
    <property type="term" value="C:DNA polymerase III complex"/>
    <property type="evidence" value="ECO:0007669"/>
    <property type="project" value="InterPro"/>
</dbReference>
<proteinExistence type="inferred from homology"/>
<evidence type="ECO:0000256" key="8">
    <source>
        <dbReference type="ARBA" id="ARBA00049244"/>
    </source>
</evidence>
<dbReference type="Gene3D" id="1.20.272.10">
    <property type="match status" value="1"/>
</dbReference>
<protein>
    <recommendedName>
        <fullName evidence="2">DNA polymerase III subunit delta</fullName>
        <ecNumber evidence="1">2.7.7.7</ecNumber>
    </recommendedName>
</protein>
<name>A0A9D1KXZ8_9FIRM</name>
<comment type="similarity">
    <text evidence="7">Belongs to the DNA polymerase HolA subunit family.</text>
</comment>
<dbReference type="Pfam" id="PF06144">
    <property type="entry name" value="DNA_pol3_delta"/>
    <property type="match status" value="1"/>
</dbReference>
<evidence type="ECO:0000256" key="7">
    <source>
        <dbReference type="ARBA" id="ARBA00034754"/>
    </source>
</evidence>
<evidence type="ECO:0000259" key="10">
    <source>
        <dbReference type="Pfam" id="PF21694"/>
    </source>
</evidence>
<evidence type="ECO:0000256" key="3">
    <source>
        <dbReference type="ARBA" id="ARBA00022679"/>
    </source>
</evidence>
<sequence length="346" mass="37758">MADIRELNQAIAAGDIKPLYLFYGSERFLLHQTLALLVKAVAPGANPFNMQRLNGESIGLDELLLDANTPPFFTAQKLIIVDNCPWFANKKRNGNDDTSDKSDPAADDLLQYLANPAEGTVLAFLGGETVNRNKKLTKAIVKAGCVQEFAPLKGNAALLWLDEQLTEHGINMVAAAKQQLLLNCEYNCTLINNELEKLALYAGERVITVDDVQNIVSSNAAASVFNLADYVAAGNLAAATHALEQVTLNEVPESIIPRLADHFETLYIVKAMQRQGYTTKEIMTAAGKNHPFIIEKSGRQATKYSEAKLQKALQTLQTADRKIKSGVTDAMTAIETAIIQICLLAR</sequence>
<reference evidence="11" key="1">
    <citation type="submission" date="2020-10" db="EMBL/GenBank/DDBJ databases">
        <authorList>
            <person name="Gilroy R."/>
        </authorList>
    </citation>
    <scope>NUCLEOTIDE SEQUENCE</scope>
    <source>
        <strain evidence="11">2830</strain>
    </source>
</reference>
<dbReference type="Gene3D" id="3.40.50.300">
    <property type="entry name" value="P-loop containing nucleotide triphosphate hydrolases"/>
    <property type="match status" value="1"/>
</dbReference>
<feature type="domain" description="DNA polymerase III delta N-terminal" evidence="9">
    <location>
        <begin position="20"/>
        <end position="148"/>
    </location>
</feature>
<dbReference type="SUPFAM" id="SSF52540">
    <property type="entry name" value="P-loop containing nucleoside triphosphate hydrolases"/>
    <property type="match status" value="1"/>
</dbReference>
<evidence type="ECO:0000256" key="4">
    <source>
        <dbReference type="ARBA" id="ARBA00022695"/>
    </source>
</evidence>
<dbReference type="Gene3D" id="1.10.8.60">
    <property type="match status" value="1"/>
</dbReference>
<evidence type="ECO:0000256" key="2">
    <source>
        <dbReference type="ARBA" id="ARBA00017703"/>
    </source>
</evidence>
<keyword evidence="4 11" id="KW-0548">Nucleotidyltransferase</keyword>
<feature type="domain" description="DNA polymerase III delta subunit-like C-terminal" evidence="10">
    <location>
        <begin position="223"/>
        <end position="341"/>
    </location>
</feature>
<dbReference type="GO" id="GO:0003887">
    <property type="term" value="F:DNA-directed DNA polymerase activity"/>
    <property type="evidence" value="ECO:0007669"/>
    <property type="project" value="UniProtKB-KW"/>
</dbReference>
<dbReference type="InterPro" id="IPR027417">
    <property type="entry name" value="P-loop_NTPase"/>
</dbReference>
<evidence type="ECO:0000313" key="11">
    <source>
        <dbReference type="EMBL" id="HIU10592.1"/>
    </source>
</evidence>
<evidence type="ECO:0000256" key="6">
    <source>
        <dbReference type="ARBA" id="ARBA00022932"/>
    </source>
</evidence>
<evidence type="ECO:0000256" key="1">
    <source>
        <dbReference type="ARBA" id="ARBA00012417"/>
    </source>
</evidence>
<dbReference type="GO" id="GO:0003677">
    <property type="term" value="F:DNA binding"/>
    <property type="evidence" value="ECO:0007669"/>
    <property type="project" value="InterPro"/>
</dbReference>
<evidence type="ECO:0000256" key="5">
    <source>
        <dbReference type="ARBA" id="ARBA00022705"/>
    </source>
</evidence>
<comment type="caution">
    <text evidence="11">The sequence shown here is derived from an EMBL/GenBank/DDBJ whole genome shotgun (WGS) entry which is preliminary data.</text>
</comment>
<keyword evidence="5" id="KW-0235">DNA replication</keyword>
<gene>
    <name evidence="11" type="primary">holA</name>
    <name evidence="11" type="ORF">IAB00_05050</name>
</gene>
<dbReference type="Pfam" id="PF21694">
    <property type="entry name" value="DNA_pol3_delta_C"/>
    <property type="match status" value="1"/>
</dbReference>